<dbReference type="InterPro" id="IPR006976">
    <property type="entry name" value="VanZ-like"/>
</dbReference>
<dbReference type="InterPro" id="IPR053150">
    <property type="entry name" value="Teicoplanin_resist-assoc"/>
</dbReference>
<name>A0AAW8EUU7_9MICO</name>
<dbReference type="AlphaFoldDB" id="A0AAW8EUU7"/>
<evidence type="ECO:0000259" key="3">
    <source>
        <dbReference type="Pfam" id="PF04892"/>
    </source>
</evidence>
<feature type="transmembrane region" description="Helical" evidence="2">
    <location>
        <begin position="206"/>
        <end position="226"/>
    </location>
</feature>
<sequence>MGEQVILAFIAIAIGIGAGILLFVPFVAVSYRRRGGLSLGRALLWFAALVYFWAIWTYTLLPLPDPDSIRCVGVITDPTEIVRDLQKAFSESGNPLRHPALLQLVFNVLLFVPLGVFLRVLGARGIVTALVVGFGLSLLIETTQLTGVWGLYPCAYRFFDVGDLMTNTTGAVLGSIFGLVVPRAKRGMAARTDADEPRPVTRGRRAVAMVCDALAYGFVMYGAGIVTQLWFEYVVREREIVLDGRLAEVVGIATASGLWLLVVLLTGRSVGDIAVQLRYAGARMPVPVVRVLRWAAGIGGIGALPLLGEVFDGILLVADPGVGRAAVHDQARTRPARTRHGSGAGRRQSGCCGGAPRLSIVHRRCTGDSDRESIASKS</sequence>
<keyword evidence="2" id="KW-1133">Transmembrane helix</keyword>
<dbReference type="PANTHER" id="PTHR36834:SF1">
    <property type="entry name" value="INTEGRAL MEMBRANE PROTEIN"/>
    <property type="match status" value="1"/>
</dbReference>
<dbReference type="Pfam" id="PF04892">
    <property type="entry name" value="VanZ"/>
    <property type="match status" value="1"/>
</dbReference>
<feature type="region of interest" description="Disordered" evidence="1">
    <location>
        <begin position="328"/>
        <end position="351"/>
    </location>
</feature>
<reference evidence="4 5" key="1">
    <citation type="submission" date="2023-07" db="EMBL/GenBank/DDBJ databases">
        <title>Comparative genomics of wheat-associated soil bacteria to identify genetic determinants of phenazine resistance.</title>
        <authorList>
            <person name="Mouncey N."/>
        </authorList>
    </citation>
    <scope>NUCLEOTIDE SEQUENCE [LARGE SCALE GENOMIC DNA]</scope>
    <source>
        <strain evidence="4 5">W4I9-1</strain>
    </source>
</reference>
<evidence type="ECO:0000313" key="5">
    <source>
        <dbReference type="Proteomes" id="UP001244427"/>
    </source>
</evidence>
<dbReference type="Proteomes" id="UP001244427">
    <property type="component" value="Unassembled WGS sequence"/>
</dbReference>
<keyword evidence="5" id="KW-1185">Reference proteome</keyword>
<comment type="caution">
    <text evidence="4">The sequence shown here is derived from an EMBL/GenBank/DDBJ whole genome shotgun (WGS) entry which is preliminary data.</text>
</comment>
<organism evidence="4 5">
    <name type="scientific">Microbacterium natoriense</name>
    <dbReference type="NCBI Taxonomy" id="284570"/>
    <lineage>
        <taxon>Bacteria</taxon>
        <taxon>Bacillati</taxon>
        <taxon>Actinomycetota</taxon>
        <taxon>Actinomycetes</taxon>
        <taxon>Micrococcales</taxon>
        <taxon>Microbacteriaceae</taxon>
        <taxon>Microbacterium</taxon>
    </lineage>
</organism>
<feature type="transmembrane region" description="Helical" evidence="2">
    <location>
        <begin position="246"/>
        <end position="267"/>
    </location>
</feature>
<dbReference type="EMBL" id="JAUSXV010000001">
    <property type="protein sequence ID" value="MDQ0646684.1"/>
    <property type="molecule type" value="Genomic_DNA"/>
</dbReference>
<feature type="transmembrane region" description="Helical" evidence="2">
    <location>
        <begin position="6"/>
        <end position="31"/>
    </location>
</feature>
<dbReference type="PANTHER" id="PTHR36834">
    <property type="entry name" value="MEMBRANE PROTEIN-RELATED"/>
    <property type="match status" value="1"/>
</dbReference>
<feature type="transmembrane region" description="Helical" evidence="2">
    <location>
        <begin position="164"/>
        <end position="181"/>
    </location>
</feature>
<dbReference type="RefSeq" id="WP_307293985.1">
    <property type="nucleotide sequence ID" value="NZ_JAUSXV010000001.1"/>
</dbReference>
<gene>
    <name evidence="4" type="ORF">QFZ53_000880</name>
</gene>
<accession>A0AAW8EUU7</accession>
<proteinExistence type="predicted"/>
<evidence type="ECO:0000256" key="1">
    <source>
        <dbReference type="SAM" id="MobiDB-lite"/>
    </source>
</evidence>
<evidence type="ECO:0000256" key="2">
    <source>
        <dbReference type="SAM" id="Phobius"/>
    </source>
</evidence>
<keyword evidence="2" id="KW-0472">Membrane</keyword>
<feature type="transmembrane region" description="Helical" evidence="2">
    <location>
        <begin position="128"/>
        <end position="152"/>
    </location>
</feature>
<feature type="transmembrane region" description="Helical" evidence="2">
    <location>
        <begin position="100"/>
        <end position="121"/>
    </location>
</feature>
<keyword evidence="2" id="KW-0812">Transmembrane</keyword>
<protein>
    <submittedName>
        <fullName evidence="4">Glycopeptide antibiotics resistance protein</fullName>
    </submittedName>
</protein>
<evidence type="ECO:0000313" key="4">
    <source>
        <dbReference type="EMBL" id="MDQ0646684.1"/>
    </source>
</evidence>
<feature type="domain" description="VanZ-like" evidence="3">
    <location>
        <begin position="50"/>
        <end position="177"/>
    </location>
</feature>
<feature type="transmembrane region" description="Helical" evidence="2">
    <location>
        <begin position="43"/>
        <end position="61"/>
    </location>
</feature>